<dbReference type="EMBL" id="CP040098">
    <property type="protein sequence ID" value="QCQ22186.1"/>
    <property type="molecule type" value="Genomic_DNA"/>
</dbReference>
<evidence type="ECO:0000313" key="9">
    <source>
        <dbReference type="EMBL" id="QCQ22186.1"/>
    </source>
</evidence>
<feature type="transmembrane region" description="Helical" evidence="7">
    <location>
        <begin position="239"/>
        <end position="257"/>
    </location>
</feature>
<dbReference type="GO" id="GO:0005886">
    <property type="term" value="C:plasma membrane"/>
    <property type="evidence" value="ECO:0007669"/>
    <property type="project" value="UniProtKB-SubCell"/>
</dbReference>
<keyword evidence="6 7" id="KW-0472">Membrane</keyword>
<dbReference type="UniPathway" id="UPA00664"/>
<feature type="region of interest" description="Disordered" evidence="8">
    <location>
        <begin position="264"/>
        <end position="283"/>
    </location>
</feature>
<sequence length="283" mass="31397">MIPYPHIDPTLIRIGPIHVRWYGVMYVLGFLAAYVLIQRQTRSKSIGLQGNVAQDLVFYLAVGLVVGARLGYIVFYQFENLDHYLSRPLDIFATWLGGMSFHGGLLGCVIAGWLFCRRRRLPFWAVADSVTVTAPVGLGLGRLGNFINGELFGRPSDVPWAMIFPGGGPLARHPSQLYEAFFEGAVLFGILWGLRKRNFHDGFMVAAFLFLYGLFRFFLEFFREPDPHLGFVLGPLSMGQLLCVGMILAAVGLEAFLRRRAPTPKTPNAGQNVISSGSRGPIT</sequence>
<reference evidence="9 10" key="2">
    <citation type="submission" date="2019-05" db="EMBL/GenBank/DDBJ databases">
        <authorList>
            <person name="Suflita J.M."/>
            <person name="Marks C.R."/>
        </authorList>
    </citation>
    <scope>NUCLEOTIDE SEQUENCE [LARGE SCALE GENOMIC DNA]</scope>
    <source>
        <strain evidence="9 10">ALDC</strain>
    </source>
</reference>
<comment type="catalytic activity">
    <reaction evidence="7">
        <text>L-cysteinyl-[prolipoprotein] + a 1,2-diacyl-sn-glycero-3-phospho-(1'-sn-glycerol) = an S-1,2-diacyl-sn-glyceryl-L-cysteinyl-[prolipoprotein] + sn-glycerol 1-phosphate + H(+)</text>
        <dbReference type="Rhea" id="RHEA:56712"/>
        <dbReference type="Rhea" id="RHEA-COMP:14679"/>
        <dbReference type="Rhea" id="RHEA-COMP:14680"/>
        <dbReference type="ChEBI" id="CHEBI:15378"/>
        <dbReference type="ChEBI" id="CHEBI:29950"/>
        <dbReference type="ChEBI" id="CHEBI:57685"/>
        <dbReference type="ChEBI" id="CHEBI:64716"/>
        <dbReference type="ChEBI" id="CHEBI:140658"/>
        <dbReference type="EC" id="2.5.1.145"/>
    </reaction>
</comment>
<keyword evidence="10" id="KW-1185">Reference proteome</keyword>
<dbReference type="PANTHER" id="PTHR30589:SF0">
    <property type="entry name" value="PHOSPHATIDYLGLYCEROL--PROLIPOPROTEIN DIACYLGLYCERYL TRANSFERASE"/>
    <property type="match status" value="1"/>
</dbReference>
<dbReference type="KEGG" id="dax:FDQ92_08455"/>
<evidence type="ECO:0000256" key="6">
    <source>
        <dbReference type="ARBA" id="ARBA00023136"/>
    </source>
</evidence>
<comment type="function">
    <text evidence="7">Catalyzes the transfer of the diacylglyceryl group from phosphatidylglycerol to the sulfhydryl group of the N-terminal cysteine of a prolipoprotein, the first step in the formation of mature lipoproteins.</text>
</comment>
<feature type="binding site" evidence="7">
    <location>
        <position position="142"/>
    </location>
    <ligand>
        <name>a 1,2-diacyl-sn-glycero-3-phospho-(1'-sn-glycerol)</name>
        <dbReference type="ChEBI" id="CHEBI:64716"/>
    </ligand>
</feature>
<dbReference type="PANTHER" id="PTHR30589">
    <property type="entry name" value="PROLIPOPROTEIN DIACYLGLYCERYL TRANSFERASE"/>
    <property type="match status" value="1"/>
</dbReference>
<feature type="transmembrane region" description="Helical" evidence="7">
    <location>
        <begin position="57"/>
        <end position="75"/>
    </location>
</feature>
<dbReference type="PROSITE" id="PS01311">
    <property type="entry name" value="LGT"/>
    <property type="match status" value="1"/>
</dbReference>
<comment type="pathway">
    <text evidence="7">Protein modification; lipoprotein biosynthesis (diacylglyceryl transfer).</text>
</comment>
<keyword evidence="4 7" id="KW-0812">Transmembrane</keyword>
<dbReference type="Proteomes" id="UP000298602">
    <property type="component" value="Chromosome"/>
</dbReference>
<feature type="compositionally biased region" description="Polar residues" evidence="8">
    <location>
        <begin position="266"/>
        <end position="283"/>
    </location>
</feature>
<organism evidence="9 10">
    <name type="scientific">Desulfoglaeba alkanexedens ALDC</name>
    <dbReference type="NCBI Taxonomy" id="980445"/>
    <lineage>
        <taxon>Bacteria</taxon>
        <taxon>Pseudomonadati</taxon>
        <taxon>Thermodesulfobacteriota</taxon>
        <taxon>Syntrophobacteria</taxon>
        <taxon>Syntrophobacterales</taxon>
        <taxon>Syntrophobacteraceae</taxon>
        <taxon>Desulfoglaeba</taxon>
    </lineage>
</organism>
<evidence type="ECO:0000313" key="10">
    <source>
        <dbReference type="Proteomes" id="UP000298602"/>
    </source>
</evidence>
<accession>A0A4P8L2N8</accession>
<keyword evidence="5 7" id="KW-1133">Transmembrane helix</keyword>
<dbReference type="NCBIfam" id="TIGR00544">
    <property type="entry name" value="lgt"/>
    <property type="match status" value="1"/>
</dbReference>
<name>A0A4P8L2N8_9BACT</name>
<evidence type="ECO:0000256" key="3">
    <source>
        <dbReference type="ARBA" id="ARBA00022679"/>
    </source>
</evidence>
<feature type="transmembrane region" description="Helical" evidence="7">
    <location>
        <begin position="20"/>
        <end position="37"/>
    </location>
</feature>
<evidence type="ECO:0000256" key="4">
    <source>
        <dbReference type="ARBA" id="ARBA00022692"/>
    </source>
</evidence>
<feature type="transmembrane region" description="Helical" evidence="7">
    <location>
        <begin position="201"/>
        <end position="219"/>
    </location>
</feature>
<reference evidence="9 10" key="1">
    <citation type="submission" date="2019-05" db="EMBL/GenBank/DDBJ databases">
        <title>The Complete Genome Sequence of the n-alkane-degrading Desulfoglaeba alkanexedens ALDC reveals multiple alkylsuccinate synthase gene clusters.</title>
        <authorList>
            <person name="Callaghan A.V."/>
            <person name="Davidova I.A."/>
            <person name="Duncan K.E."/>
            <person name="Morris B."/>
            <person name="McInerney M.J."/>
        </authorList>
    </citation>
    <scope>NUCLEOTIDE SEQUENCE [LARGE SCALE GENOMIC DNA]</scope>
    <source>
        <strain evidence="9 10">ALDC</strain>
    </source>
</reference>
<evidence type="ECO:0000256" key="2">
    <source>
        <dbReference type="ARBA" id="ARBA00022475"/>
    </source>
</evidence>
<dbReference type="InterPro" id="IPR001640">
    <property type="entry name" value="Lgt"/>
</dbReference>
<comment type="similarity">
    <text evidence="1 7">Belongs to the Lgt family.</text>
</comment>
<dbReference type="EC" id="2.5.1.145" evidence="7"/>
<dbReference type="GO" id="GO:0008961">
    <property type="term" value="F:phosphatidylglycerol-prolipoprotein diacylglyceryl transferase activity"/>
    <property type="evidence" value="ECO:0007669"/>
    <property type="project" value="UniProtKB-UniRule"/>
</dbReference>
<dbReference type="GO" id="GO:0042158">
    <property type="term" value="P:lipoprotein biosynthetic process"/>
    <property type="evidence" value="ECO:0007669"/>
    <property type="project" value="UniProtKB-UniRule"/>
</dbReference>
<evidence type="ECO:0000256" key="8">
    <source>
        <dbReference type="SAM" id="MobiDB-lite"/>
    </source>
</evidence>
<dbReference type="AlphaFoldDB" id="A0A4P8L2N8"/>
<comment type="subcellular location">
    <subcellularLocation>
        <location evidence="7">Cell membrane</location>
        <topology evidence="7">Multi-pass membrane protein</topology>
    </subcellularLocation>
</comment>
<protein>
    <recommendedName>
        <fullName evidence="7">Phosphatidylglycerol--prolipoprotein diacylglyceryl transferase</fullName>
        <ecNumber evidence="7">2.5.1.145</ecNumber>
    </recommendedName>
</protein>
<keyword evidence="2 7" id="KW-1003">Cell membrane</keyword>
<evidence type="ECO:0000256" key="1">
    <source>
        <dbReference type="ARBA" id="ARBA00007150"/>
    </source>
</evidence>
<evidence type="ECO:0000256" key="7">
    <source>
        <dbReference type="HAMAP-Rule" id="MF_01147"/>
    </source>
</evidence>
<dbReference type="Pfam" id="PF01790">
    <property type="entry name" value="LGT"/>
    <property type="match status" value="1"/>
</dbReference>
<keyword evidence="9" id="KW-0449">Lipoprotein</keyword>
<evidence type="ECO:0000256" key="5">
    <source>
        <dbReference type="ARBA" id="ARBA00022989"/>
    </source>
</evidence>
<dbReference type="OrthoDB" id="871140at2"/>
<feature type="transmembrane region" description="Helical" evidence="7">
    <location>
        <begin position="95"/>
        <end position="116"/>
    </location>
</feature>
<gene>
    <name evidence="7" type="primary">lgt</name>
    <name evidence="9" type="ORF">FDQ92_08455</name>
</gene>
<proteinExistence type="inferred from homology"/>
<keyword evidence="3 7" id="KW-0808">Transferase</keyword>
<dbReference type="HAMAP" id="MF_01147">
    <property type="entry name" value="Lgt"/>
    <property type="match status" value="1"/>
</dbReference>